<name>A0AA38WDL4_9ASTR</name>
<comment type="caution">
    <text evidence="1">The sequence shown here is derived from an EMBL/GenBank/DDBJ whole genome shotgun (WGS) entry which is preliminary data.</text>
</comment>
<accession>A0AA38WDL4</accession>
<reference evidence="1" key="1">
    <citation type="submission" date="2023-03" db="EMBL/GenBank/DDBJ databases">
        <title>Chromosome-scale reference genome and RAD-based genetic map of yellow starthistle (Centaurea solstitialis) reveal putative structural variation and QTLs associated with invader traits.</title>
        <authorList>
            <person name="Reatini B."/>
            <person name="Cang F.A."/>
            <person name="Jiang Q."/>
            <person name="Mckibben M.T.W."/>
            <person name="Barker M.S."/>
            <person name="Rieseberg L.H."/>
            <person name="Dlugosch K.M."/>
        </authorList>
    </citation>
    <scope>NUCLEOTIDE SEQUENCE</scope>
    <source>
        <strain evidence="1">CAN-66</strain>
        <tissue evidence="1">Leaf</tissue>
    </source>
</reference>
<evidence type="ECO:0000313" key="2">
    <source>
        <dbReference type="Proteomes" id="UP001172457"/>
    </source>
</evidence>
<gene>
    <name evidence="1" type="ORF">OSB04_012051</name>
</gene>
<dbReference type="EMBL" id="JARYMX010000003">
    <property type="protein sequence ID" value="KAJ9557437.1"/>
    <property type="molecule type" value="Genomic_DNA"/>
</dbReference>
<dbReference type="Proteomes" id="UP001172457">
    <property type="component" value="Chromosome 3"/>
</dbReference>
<organism evidence="1 2">
    <name type="scientific">Centaurea solstitialis</name>
    <name type="common">yellow star-thistle</name>
    <dbReference type="NCBI Taxonomy" id="347529"/>
    <lineage>
        <taxon>Eukaryota</taxon>
        <taxon>Viridiplantae</taxon>
        <taxon>Streptophyta</taxon>
        <taxon>Embryophyta</taxon>
        <taxon>Tracheophyta</taxon>
        <taxon>Spermatophyta</taxon>
        <taxon>Magnoliopsida</taxon>
        <taxon>eudicotyledons</taxon>
        <taxon>Gunneridae</taxon>
        <taxon>Pentapetalae</taxon>
        <taxon>asterids</taxon>
        <taxon>campanulids</taxon>
        <taxon>Asterales</taxon>
        <taxon>Asteraceae</taxon>
        <taxon>Carduoideae</taxon>
        <taxon>Cardueae</taxon>
        <taxon>Centaureinae</taxon>
        <taxon>Centaurea</taxon>
    </lineage>
</organism>
<dbReference type="PANTHER" id="PTHR47150">
    <property type="entry name" value="OS12G0169200 PROTEIN"/>
    <property type="match status" value="1"/>
</dbReference>
<proteinExistence type="predicted"/>
<dbReference type="Pfam" id="PF04827">
    <property type="entry name" value="Plant_tran"/>
    <property type="match status" value="2"/>
</dbReference>
<dbReference type="InterPro" id="IPR006912">
    <property type="entry name" value="Harbinger_derived_prot"/>
</dbReference>
<dbReference type="PANTHER" id="PTHR47150:SF4">
    <property type="entry name" value="HARBINGER TRANSPOSASE-DERIVED PROTEIN-RELATED"/>
    <property type="match status" value="1"/>
</dbReference>
<dbReference type="AlphaFoldDB" id="A0AA38WDL4"/>
<sequence>MEVSTLMLFQDPSSDFEKLVHDYFSDDPVYDDENFKRRFRMNRRLYIRIVADFEREFDFFKQMRKYLRKPTANDVHKLYVLHEQRHGLPGMLGSVDCTHGIGRIVPMHGGVNTIESPIFNNLFEGKAPDSSFDMNNTHYKHEYNLADGIIQSVTLSSKHLSGQQTSKGRSLKNVSARELNMHLLCIKKNGTLMILQHRSFCVEFGLIVGCRRKWRRSPAIACAAVVCNTDRQWPEISGGCCPVLAPVTAG</sequence>
<protein>
    <submittedName>
        <fullName evidence="1">Uncharacterized protein</fullName>
    </submittedName>
</protein>
<keyword evidence="2" id="KW-1185">Reference proteome</keyword>
<evidence type="ECO:0000313" key="1">
    <source>
        <dbReference type="EMBL" id="KAJ9557437.1"/>
    </source>
</evidence>